<organism evidence="1 2">
    <name type="scientific">Brachionus calyciflorus</name>
    <dbReference type="NCBI Taxonomy" id="104777"/>
    <lineage>
        <taxon>Eukaryota</taxon>
        <taxon>Metazoa</taxon>
        <taxon>Spiralia</taxon>
        <taxon>Gnathifera</taxon>
        <taxon>Rotifera</taxon>
        <taxon>Eurotatoria</taxon>
        <taxon>Monogononta</taxon>
        <taxon>Pseudotrocha</taxon>
        <taxon>Ploima</taxon>
        <taxon>Brachionidae</taxon>
        <taxon>Brachionus</taxon>
    </lineage>
</organism>
<accession>A0A814FJN5</accession>
<sequence>MGREKTNSLRDLVISHHNNKKTPKEIYDLLV</sequence>
<proteinExistence type="predicted"/>
<name>A0A814FJN5_9BILA</name>
<comment type="caution">
    <text evidence="1">The sequence shown here is derived from an EMBL/GenBank/DDBJ whole genome shotgun (WGS) entry which is preliminary data.</text>
</comment>
<gene>
    <name evidence="1" type="ORF">OXX778_LOCUS15590</name>
</gene>
<dbReference type="Proteomes" id="UP000663879">
    <property type="component" value="Unassembled WGS sequence"/>
</dbReference>
<evidence type="ECO:0000313" key="2">
    <source>
        <dbReference type="Proteomes" id="UP000663879"/>
    </source>
</evidence>
<evidence type="ECO:0000313" key="1">
    <source>
        <dbReference type="EMBL" id="CAF0984386.1"/>
    </source>
</evidence>
<dbReference type="AlphaFoldDB" id="A0A814FJN5"/>
<dbReference type="EMBL" id="CAJNOC010003480">
    <property type="protein sequence ID" value="CAF0984386.1"/>
    <property type="molecule type" value="Genomic_DNA"/>
</dbReference>
<protein>
    <submittedName>
        <fullName evidence="1">Uncharacterized protein</fullName>
    </submittedName>
</protein>
<feature type="non-terminal residue" evidence="1">
    <location>
        <position position="31"/>
    </location>
</feature>
<keyword evidence="2" id="KW-1185">Reference proteome</keyword>
<reference evidence="1" key="1">
    <citation type="submission" date="2021-02" db="EMBL/GenBank/DDBJ databases">
        <authorList>
            <person name="Nowell W R."/>
        </authorList>
    </citation>
    <scope>NUCLEOTIDE SEQUENCE</scope>
    <source>
        <strain evidence="1">Ploen Becks lab</strain>
    </source>
</reference>